<dbReference type="AlphaFoldDB" id="A0AAP9GJ81"/>
<reference evidence="2 3" key="1">
    <citation type="journal article" date="2015" name="Genome Announc.">
        <title>Draft Genome Sequence of Vibrio owensii Strain SH-14, Which Causes Shrimp Acute Hepatopancreatic Necrosis Disease.</title>
        <authorList>
            <person name="Liu L."/>
            <person name="Xiao J."/>
            <person name="Xia X."/>
            <person name="Pan Y."/>
            <person name="Yan S."/>
            <person name="Wang Y."/>
        </authorList>
    </citation>
    <scope>NUCLEOTIDE SEQUENCE [LARGE SCALE GENOMIC DNA]</scope>
    <source>
        <strain evidence="2 3">SH14</strain>
    </source>
</reference>
<evidence type="ECO:0000313" key="3">
    <source>
        <dbReference type="Proteomes" id="UP000390336"/>
    </source>
</evidence>
<keyword evidence="2" id="KW-0614">Plasmid</keyword>
<feature type="domain" description="AAA" evidence="1">
    <location>
        <begin position="2"/>
        <end position="179"/>
    </location>
</feature>
<evidence type="ECO:0000259" key="1">
    <source>
        <dbReference type="Pfam" id="PF13614"/>
    </source>
</evidence>
<dbReference type="InterPro" id="IPR027417">
    <property type="entry name" value="P-loop_NTPase"/>
</dbReference>
<dbReference type="PANTHER" id="PTHR13696">
    <property type="entry name" value="P-LOOP CONTAINING NUCLEOSIDE TRIPHOSPHATE HYDROLASE"/>
    <property type="match status" value="1"/>
</dbReference>
<dbReference type="RefSeq" id="WP_025499508.1">
    <property type="nucleotide sequence ID" value="NZ_CP045862.1"/>
</dbReference>
<gene>
    <name evidence="2" type="ORF">APZ19_28855</name>
</gene>
<dbReference type="PIRSF" id="PIRSF009320">
    <property type="entry name" value="Nuc_binding_HP_1000"/>
    <property type="match status" value="1"/>
</dbReference>
<dbReference type="InterPro" id="IPR025669">
    <property type="entry name" value="AAA_dom"/>
</dbReference>
<dbReference type="PANTHER" id="PTHR13696:SF52">
    <property type="entry name" value="PARA FAMILY PROTEIN CT_582"/>
    <property type="match status" value="1"/>
</dbReference>
<dbReference type="InterPro" id="IPR050678">
    <property type="entry name" value="DNA_Partitioning_ATPase"/>
</dbReference>
<organism evidence="2 3">
    <name type="scientific">Vibrio owensii</name>
    <dbReference type="NCBI Taxonomy" id="696485"/>
    <lineage>
        <taxon>Bacteria</taxon>
        <taxon>Pseudomonadati</taxon>
        <taxon>Pseudomonadota</taxon>
        <taxon>Gammaproteobacteria</taxon>
        <taxon>Vibrionales</taxon>
        <taxon>Vibrionaceae</taxon>
        <taxon>Vibrio</taxon>
    </lineage>
</organism>
<dbReference type="Proteomes" id="UP000390336">
    <property type="component" value="Plasmid pVHvo-R"/>
</dbReference>
<dbReference type="Pfam" id="PF13614">
    <property type="entry name" value="AAA_31"/>
    <property type="match status" value="1"/>
</dbReference>
<dbReference type="EMBL" id="CP045862">
    <property type="protein sequence ID" value="QGH51153.1"/>
    <property type="molecule type" value="Genomic_DNA"/>
</dbReference>
<dbReference type="Gene3D" id="3.40.50.300">
    <property type="entry name" value="P-loop containing nucleotide triphosphate hydrolases"/>
    <property type="match status" value="1"/>
</dbReference>
<geneLocation type="plasmid" evidence="3">
    <name>pvhvo-r</name>
</geneLocation>
<protein>
    <submittedName>
        <fullName evidence="2">AAA family ATPase</fullName>
    </submittedName>
</protein>
<evidence type="ECO:0000313" key="2">
    <source>
        <dbReference type="EMBL" id="QGH51153.1"/>
    </source>
</evidence>
<name>A0AAP9GJ81_9VIBR</name>
<proteinExistence type="predicted"/>
<sequence length="257" mass="28464">MAKVIAVTNQKGGVGKTTTSVNLGDTLARIGHNTLVIDLDPQGNASSVLSAGETRFEKSVAELFSNPKTTNVNEIVRGATDGDCEIRNLSFIPSDIYLSRVIEQSISMFHREKILTKHLKKLDSSFDYVILDCPPNLSLTTTNALLAADLFLVPVDGGSFSANGLADLLDALEEIRESDEINYRIFRNEYDVRNSLINDWLDEQLESVREHVLHTKIRKVEAIGQASVEVKTLYSYKKGSVAVNDYRSLANEVIQFL</sequence>
<accession>A0AAP9GJ81</accession>
<dbReference type="SUPFAM" id="SSF52540">
    <property type="entry name" value="P-loop containing nucleoside triphosphate hydrolases"/>
    <property type="match status" value="1"/>
</dbReference>
<dbReference type="CDD" id="cd02042">
    <property type="entry name" value="ParAB_family"/>
    <property type="match status" value="1"/>
</dbReference>